<dbReference type="Gene3D" id="3.20.20.60">
    <property type="entry name" value="Phosphoenolpyruvate-binding domains"/>
    <property type="match status" value="1"/>
</dbReference>
<proteinExistence type="predicted"/>
<keyword evidence="2" id="KW-0670">Pyruvate</keyword>
<name>A0A520S1E9_9GAMM</name>
<protein>
    <submittedName>
        <fullName evidence="2">Isocitrate lyase/phosphoenolpyruvate mutase family protein</fullName>
    </submittedName>
</protein>
<dbReference type="PANTHER" id="PTHR42905">
    <property type="entry name" value="PHOSPHOENOLPYRUVATE CARBOXYLASE"/>
    <property type="match status" value="1"/>
</dbReference>
<evidence type="ECO:0000313" key="3">
    <source>
        <dbReference type="Proteomes" id="UP000320404"/>
    </source>
</evidence>
<evidence type="ECO:0000256" key="1">
    <source>
        <dbReference type="ARBA" id="ARBA00022723"/>
    </source>
</evidence>
<keyword evidence="1" id="KW-0479">Metal-binding</keyword>
<comment type="caution">
    <text evidence="2">The sequence shown here is derived from an EMBL/GenBank/DDBJ whole genome shotgun (WGS) entry which is preliminary data.</text>
</comment>
<dbReference type="Proteomes" id="UP000320404">
    <property type="component" value="Unassembled WGS sequence"/>
</dbReference>
<dbReference type="InterPro" id="IPR015813">
    <property type="entry name" value="Pyrv/PenolPyrv_kinase-like_dom"/>
</dbReference>
<dbReference type="PANTHER" id="PTHR42905:SF16">
    <property type="entry name" value="CARBOXYPHOSPHONOENOLPYRUVATE PHOSPHONOMUTASE-LIKE PROTEIN (AFU_ORTHOLOGUE AFUA_5G07230)"/>
    <property type="match status" value="1"/>
</dbReference>
<dbReference type="AlphaFoldDB" id="A0A520S1E9"/>
<dbReference type="GO" id="GO:0046872">
    <property type="term" value="F:metal ion binding"/>
    <property type="evidence" value="ECO:0007669"/>
    <property type="project" value="UniProtKB-KW"/>
</dbReference>
<gene>
    <name evidence="2" type="ORF">EVA69_03155</name>
</gene>
<evidence type="ECO:0000313" key="2">
    <source>
        <dbReference type="EMBL" id="RZO76303.1"/>
    </source>
</evidence>
<dbReference type="CDD" id="cd00377">
    <property type="entry name" value="ICL_PEPM"/>
    <property type="match status" value="1"/>
</dbReference>
<dbReference type="GO" id="GO:0016829">
    <property type="term" value="F:lyase activity"/>
    <property type="evidence" value="ECO:0007669"/>
    <property type="project" value="UniProtKB-KW"/>
</dbReference>
<keyword evidence="2" id="KW-0456">Lyase</keyword>
<reference evidence="2 3" key="1">
    <citation type="submission" date="2019-02" db="EMBL/GenBank/DDBJ databases">
        <title>Prokaryotic population dynamics and viral predation in marine succession experiment using metagenomics: the confinement effect.</title>
        <authorList>
            <person name="Haro-Moreno J.M."/>
            <person name="Rodriguez-Valera F."/>
            <person name="Lopez-Perez M."/>
        </authorList>
    </citation>
    <scope>NUCLEOTIDE SEQUENCE [LARGE SCALE GENOMIC DNA]</scope>
    <source>
        <strain evidence="2">MED-G158</strain>
    </source>
</reference>
<accession>A0A520S1E9</accession>
<organism evidence="2 3">
    <name type="scientific">OM182 bacterium</name>
    <dbReference type="NCBI Taxonomy" id="2510334"/>
    <lineage>
        <taxon>Bacteria</taxon>
        <taxon>Pseudomonadati</taxon>
        <taxon>Pseudomonadota</taxon>
        <taxon>Gammaproteobacteria</taxon>
        <taxon>OMG group</taxon>
        <taxon>OM182 clade</taxon>
    </lineage>
</organism>
<dbReference type="InterPro" id="IPR040442">
    <property type="entry name" value="Pyrv_kinase-like_dom_sf"/>
</dbReference>
<dbReference type="EMBL" id="SHAH01000034">
    <property type="protein sequence ID" value="RZO76303.1"/>
    <property type="molecule type" value="Genomic_DNA"/>
</dbReference>
<dbReference type="Pfam" id="PF13714">
    <property type="entry name" value="PEP_mutase"/>
    <property type="match status" value="1"/>
</dbReference>
<dbReference type="SUPFAM" id="SSF51621">
    <property type="entry name" value="Phosphoenolpyruvate/pyruvate domain"/>
    <property type="match status" value="1"/>
</dbReference>
<sequence length="276" mass="29604">MTAQLEKCSRFAELHQQHSAWLIPNPWDVGSARVLQGLGFGALATTSSGFAYTLGRADGAVTLEEKLAHCRELAAATDIPLNADFENGFSDENATLRDNVLRLIETGIAGLSIEDFSRDKLTIYSKDEAADRLAVVMEAIQQSGIPVLLTARAENLIRGVDDPDDTLERLQAYSATGAHVLYSPGLTTLEQIQRFIAATDKPMNVLAPFVVGASVPQLADLGVTRVSTGGALNWAAVNPLITAGKEMLEQGSFNWLTVMAKGTQVQALLKKKPDAP</sequence>
<dbReference type="InterPro" id="IPR039556">
    <property type="entry name" value="ICL/PEPM"/>
</dbReference>